<feature type="transmembrane region" description="Helical" evidence="14">
    <location>
        <begin position="538"/>
        <end position="558"/>
    </location>
</feature>
<dbReference type="GO" id="GO:0007214">
    <property type="term" value="P:gamma-aminobutyric acid signaling pathway"/>
    <property type="evidence" value="ECO:0007669"/>
    <property type="project" value="TreeGrafter"/>
</dbReference>
<keyword evidence="9" id="KW-0325">Glycoprotein</keyword>
<dbReference type="Pfam" id="PF01094">
    <property type="entry name" value="ANF_receptor"/>
    <property type="match status" value="1"/>
</dbReference>
<dbReference type="InterPro" id="IPR001828">
    <property type="entry name" value="ANF_lig-bd_rcpt"/>
</dbReference>
<evidence type="ECO:0000256" key="6">
    <source>
        <dbReference type="ARBA" id="ARBA00023040"/>
    </source>
</evidence>
<name>A0AAD9PF46_RIDPI</name>
<keyword evidence="17" id="KW-1185">Reference proteome</keyword>
<evidence type="ECO:0000256" key="8">
    <source>
        <dbReference type="ARBA" id="ARBA00023170"/>
    </source>
</evidence>
<evidence type="ECO:0000256" key="3">
    <source>
        <dbReference type="ARBA" id="ARBA00022692"/>
    </source>
</evidence>
<sequence length="918" mass="102235">MAVGTKLFFDMMHDLPPKIMLFGDACSHVTAPIAESSVWWNIWQLSYADTNPLLSNRKRYPNFFRTVPSDGDYNPARISFIRHFNWTRVGTLFQDASRGSARYAYAHDNFIALLDKANITRVTQSFSTDPEPALTNLKENDIRVIFGNFDAEMARKVFCAAIKEKMFGPRYVWMLLGDYPDGWWLVDDSSISCTPTQLGEAVDGYFSTDVLRLSTSGRRTISRLTATEYNDLYEATRGGNYSKFHGYAYDGIWVIAKAIDSVIRENGGQYNFRDFRGEGIQRALNDTDFEGVTGRVLFGNGDRIGNLVYQQLQGGQMRTVGEFSDLHACLDFTKGRAITWRGVGPPRDGTVIEKQLVRVNLTVYVILCTIAGLGIVVALSFLAINIRFRKHKYIKMSSPNLNNIITIGCVLTYTSVFLLGTDSRLINSDSFHIMCSIRAWVLSFGFTLSFGAMFSKTWRVHAIFTNIKLNKKVIKDYRLFFMVAVFLVVDCLILGAWQSIDPPSRQVIYLQSEVGEWEVDKEIIPVVEFCISRHMTTWLGIIYAYKGLLLVFGCFLAWETREVTIPALNDSKYIGMSVYNVVIICIAGVAVAAIIENDPNSAFLILSTFIIFCTTVTLCLVFVPKIIELRKDPVGNDRRIRATLRKAKCTPVDSNSSVMQDDIRHLMQENARYKQLLEEKKLKVQELLVELGEESYTWDVVTNSLSIPAGGVILPTTNGPLTTQTGVQDSDDESPLVSSTSDDVVWPFNGRSDGLQTTTSDGVIDRIFCGAEAFEMGKLKTCSSLVNDLSGLSHRTPLTAGAKHDVIVVSTPCDSGGLASSSRSNIVERARTPSYPGLKFMHDFCSLKETAILSDSDTDVCDQNSAAKRMSLDGDINIAEINNLQHVTNLTSVYGANRNDANTSRRTTGIAPGSWLVG</sequence>
<feature type="transmembrane region" description="Helical" evidence="14">
    <location>
        <begin position="601"/>
        <end position="623"/>
    </location>
</feature>
<evidence type="ECO:0000259" key="15">
    <source>
        <dbReference type="PROSITE" id="PS50259"/>
    </source>
</evidence>
<evidence type="ECO:0000256" key="5">
    <source>
        <dbReference type="ARBA" id="ARBA00022989"/>
    </source>
</evidence>
<reference evidence="16" key="1">
    <citation type="journal article" date="2023" name="Mol. Biol. Evol.">
        <title>Third-Generation Sequencing Reveals the Adaptive Role of the Epigenome in Three Deep-Sea Polychaetes.</title>
        <authorList>
            <person name="Perez M."/>
            <person name="Aroh O."/>
            <person name="Sun Y."/>
            <person name="Lan Y."/>
            <person name="Juniper S.K."/>
            <person name="Young C.R."/>
            <person name="Angers B."/>
            <person name="Qian P.Y."/>
        </authorList>
    </citation>
    <scope>NUCLEOTIDE SEQUENCE</scope>
    <source>
        <strain evidence="16">R07B-5</strain>
    </source>
</reference>
<dbReference type="InterPro" id="IPR000337">
    <property type="entry name" value="GPCR_3"/>
</dbReference>
<dbReference type="InterPro" id="IPR028082">
    <property type="entry name" value="Peripla_BP_I"/>
</dbReference>
<dbReference type="GO" id="GO:0038039">
    <property type="term" value="C:G protein-coupled receptor heterodimeric complex"/>
    <property type="evidence" value="ECO:0007669"/>
    <property type="project" value="TreeGrafter"/>
</dbReference>
<evidence type="ECO:0000256" key="13">
    <source>
        <dbReference type="SAM" id="MobiDB-lite"/>
    </source>
</evidence>
<evidence type="ECO:0000256" key="7">
    <source>
        <dbReference type="ARBA" id="ARBA00023136"/>
    </source>
</evidence>
<evidence type="ECO:0000256" key="2">
    <source>
        <dbReference type="ARBA" id="ARBA00022475"/>
    </source>
</evidence>
<dbReference type="GO" id="GO:0004965">
    <property type="term" value="F:G protein-coupled GABA receptor activity"/>
    <property type="evidence" value="ECO:0007669"/>
    <property type="project" value="InterPro"/>
</dbReference>
<dbReference type="PROSITE" id="PS00981">
    <property type="entry name" value="G_PROTEIN_RECEP_F3_3"/>
    <property type="match status" value="1"/>
</dbReference>
<accession>A0AAD9PF46</accession>
<dbReference type="PANTHER" id="PTHR10519">
    <property type="entry name" value="GABA-B RECEPTOR"/>
    <property type="match status" value="1"/>
</dbReference>
<evidence type="ECO:0000313" key="17">
    <source>
        <dbReference type="Proteomes" id="UP001209878"/>
    </source>
</evidence>
<dbReference type="CDD" id="cd06366">
    <property type="entry name" value="PBP1_GABAb_receptor"/>
    <property type="match status" value="1"/>
</dbReference>
<dbReference type="PANTHER" id="PTHR10519:SF74">
    <property type="entry name" value="GAMMA-AMINOBUTYRIC ACID TYPE B RECEPTOR SUBUNIT 2"/>
    <property type="match status" value="1"/>
</dbReference>
<evidence type="ECO:0000256" key="10">
    <source>
        <dbReference type="ARBA" id="ARBA00023224"/>
    </source>
</evidence>
<dbReference type="InterPro" id="IPR017978">
    <property type="entry name" value="GPCR_3_C"/>
</dbReference>
<evidence type="ECO:0000256" key="12">
    <source>
        <dbReference type="SAM" id="Coils"/>
    </source>
</evidence>
<feature type="coiled-coil region" evidence="12">
    <location>
        <begin position="663"/>
        <end position="694"/>
    </location>
</feature>
<feature type="transmembrane region" description="Helical" evidence="14">
    <location>
        <begin position="400"/>
        <end position="419"/>
    </location>
</feature>
<dbReference type="SUPFAM" id="SSF53822">
    <property type="entry name" value="Periplasmic binding protein-like I"/>
    <property type="match status" value="1"/>
</dbReference>
<keyword evidence="12" id="KW-0175">Coiled coil</keyword>
<keyword evidence="10" id="KW-0807">Transducer</keyword>
<organism evidence="16 17">
    <name type="scientific">Ridgeia piscesae</name>
    <name type="common">Tubeworm</name>
    <dbReference type="NCBI Taxonomy" id="27915"/>
    <lineage>
        <taxon>Eukaryota</taxon>
        <taxon>Metazoa</taxon>
        <taxon>Spiralia</taxon>
        <taxon>Lophotrochozoa</taxon>
        <taxon>Annelida</taxon>
        <taxon>Polychaeta</taxon>
        <taxon>Sedentaria</taxon>
        <taxon>Canalipalpata</taxon>
        <taxon>Sabellida</taxon>
        <taxon>Siboglinidae</taxon>
        <taxon>Ridgeia</taxon>
    </lineage>
</organism>
<proteinExistence type="predicted"/>
<evidence type="ECO:0000256" key="9">
    <source>
        <dbReference type="ARBA" id="ARBA00023180"/>
    </source>
</evidence>
<dbReference type="EMBL" id="JAODUO010000013">
    <property type="protein sequence ID" value="KAK2193416.1"/>
    <property type="molecule type" value="Genomic_DNA"/>
</dbReference>
<evidence type="ECO:0000256" key="14">
    <source>
        <dbReference type="SAM" id="Phobius"/>
    </source>
</evidence>
<keyword evidence="5 14" id="KW-1133">Transmembrane helix</keyword>
<comment type="caution">
    <text evidence="16">The sequence shown here is derived from an EMBL/GenBank/DDBJ whole genome shotgun (WGS) entry which is preliminary data.</text>
</comment>
<dbReference type="PRINTS" id="PR01177">
    <property type="entry name" value="GABAB1RECPTR"/>
</dbReference>
<dbReference type="InterPro" id="IPR017979">
    <property type="entry name" value="GPCR_3_CS"/>
</dbReference>
<dbReference type="PROSITE" id="PS50259">
    <property type="entry name" value="G_PROTEIN_RECEP_F3_4"/>
    <property type="match status" value="1"/>
</dbReference>
<feature type="domain" description="G-protein coupled receptors family 3 profile" evidence="15">
    <location>
        <begin position="370"/>
        <end position="645"/>
    </location>
</feature>
<dbReference type="Gene3D" id="3.40.50.2300">
    <property type="match status" value="2"/>
</dbReference>
<keyword evidence="2" id="KW-1003">Cell membrane</keyword>
<gene>
    <name evidence="16" type="ORF">NP493_13g08014</name>
</gene>
<dbReference type="Proteomes" id="UP001209878">
    <property type="component" value="Unassembled WGS sequence"/>
</dbReference>
<feature type="region of interest" description="Disordered" evidence="13">
    <location>
        <begin position="721"/>
        <end position="742"/>
    </location>
</feature>
<dbReference type="InterPro" id="IPR002455">
    <property type="entry name" value="GPCR3_GABA-B"/>
</dbReference>
<evidence type="ECO:0000256" key="1">
    <source>
        <dbReference type="ARBA" id="ARBA00004651"/>
    </source>
</evidence>
<protein>
    <recommendedName>
        <fullName evidence="11">Gamma-aminobutyric acid type B receptor subunit 2</fullName>
    </recommendedName>
</protein>
<feature type="transmembrane region" description="Helical" evidence="14">
    <location>
        <begin position="361"/>
        <end position="388"/>
    </location>
</feature>
<dbReference type="Pfam" id="PF00003">
    <property type="entry name" value="7tm_3"/>
    <property type="match status" value="1"/>
</dbReference>
<evidence type="ECO:0000256" key="11">
    <source>
        <dbReference type="ARBA" id="ARBA00073785"/>
    </source>
</evidence>
<keyword evidence="8" id="KW-0675">Receptor</keyword>
<keyword evidence="6" id="KW-0297">G-protein coupled receptor</keyword>
<evidence type="ECO:0000256" key="4">
    <source>
        <dbReference type="ARBA" id="ARBA00022729"/>
    </source>
</evidence>
<feature type="transmembrane region" description="Helical" evidence="14">
    <location>
        <begin position="578"/>
        <end position="595"/>
    </location>
</feature>
<dbReference type="FunFam" id="3.40.50.2300:FF:000063">
    <property type="entry name" value="Gamma-aminobutyric acid type B receptor subunit"/>
    <property type="match status" value="1"/>
</dbReference>
<dbReference type="PRINTS" id="PR00248">
    <property type="entry name" value="GPCRMGR"/>
</dbReference>
<keyword evidence="3 14" id="KW-0812">Transmembrane</keyword>
<dbReference type="PRINTS" id="PR01176">
    <property type="entry name" value="GABABRECEPTR"/>
</dbReference>
<keyword evidence="7 14" id="KW-0472">Membrane</keyword>
<feature type="transmembrane region" description="Helical" evidence="14">
    <location>
        <begin position="479"/>
        <end position="500"/>
    </location>
</feature>
<keyword evidence="4" id="KW-0732">Signal</keyword>
<dbReference type="AlphaFoldDB" id="A0AAD9PF46"/>
<evidence type="ECO:0000313" key="16">
    <source>
        <dbReference type="EMBL" id="KAK2193416.1"/>
    </source>
</evidence>
<comment type="subcellular location">
    <subcellularLocation>
        <location evidence="1">Cell membrane</location>
        <topology evidence="1">Multi-pass membrane protein</topology>
    </subcellularLocation>
</comment>
<feature type="transmembrane region" description="Helical" evidence="14">
    <location>
        <begin position="439"/>
        <end position="458"/>
    </location>
</feature>